<dbReference type="AlphaFoldDB" id="U2X2A6"/>
<protein>
    <submittedName>
        <fullName evidence="1">Uncharacterized protein</fullName>
    </submittedName>
</protein>
<gene>
    <name evidence="1" type="ORF">GBL_0829</name>
</gene>
<name>U2X2A6_GEOKU</name>
<sequence>MTEDRTTTRLKTHEWVFKQCCSVTRQSDEMIGKNEKC</sequence>
<evidence type="ECO:0000313" key="2">
    <source>
        <dbReference type="Proteomes" id="UP000016424"/>
    </source>
</evidence>
<dbReference type="Proteomes" id="UP000016424">
    <property type="component" value="Unassembled WGS sequence"/>
</dbReference>
<reference evidence="2" key="1">
    <citation type="journal article" date="2013" name="Genome">
        <title>Draft Genome Sequence of Geobacillus kaustophilus GBlys, a Lysogenic Strain with Bacteriophage phiOH2.</title>
        <authorList>
            <person name="Doi K."/>
            <person name="Mori K."/>
            <person name="Martono H."/>
            <person name="Nagayoshi Y."/>
            <person name="Fujino Y."/>
            <person name="Tashiro K."/>
            <person name="Kuhara S."/>
            <person name="Ohshima T."/>
        </authorList>
    </citation>
    <scope>NUCLEOTIDE SEQUENCE [LARGE SCALE GENOMIC DNA]</scope>
    <source>
        <strain evidence="2">GBlys</strain>
    </source>
</reference>
<organism evidence="1 2">
    <name type="scientific">Geobacillus kaustophilus GBlys</name>
    <dbReference type="NCBI Taxonomy" id="1337888"/>
    <lineage>
        <taxon>Bacteria</taxon>
        <taxon>Bacillati</taxon>
        <taxon>Bacillota</taxon>
        <taxon>Bacilli</taxon>
        <taxon>Bacillales</taxon>
        <taxon>Anoxybacillaceae</taxon>
        <taxon>Geobacillus</taxon>
        <taxon>Geobacillus thermoleovorans group</taxon>
    </lineage>
</organism>
<proteinExistence type="predicted"/>
<comment type="caution">
    <text evidence="1">The sequence shown here is derived from an EMBL/GenBank/DDBJ whole genome shotgun (WGS) entry which is preliminary data.</text>
</comment>
<dbReference type="EMBL" id="BASG01000004">
    <property type="protein sequence ID" value="GAD12612.1"/>
    <property type="molecule type" value="Genomic_DNA"/>
</dbReference>
<evidence type="ECO:0000313" key="1">
    <source>
        <dbReference type="EMBL" id="GAD12612.1"/>
    </source>
</evidence>
<accession>U2X2A6</accession>